<evidence type="ECO:0000256" key="1">
    <source>
        <dbReference type="RuleBase" id="RU367095"/>
    </source>
</evidence>
<evidence type="ECO:0000313" key="4">
    <source>
        <dbReference type="Proteomes" id="UP000309038"/>
    </source>
</evidence>
<dbReference type="PANTHER" id="PTHR13128">
    <property type="entry name" value="VACUOLAR PROTEIN-SORTING-ASSOCIATED PROTEIN 36"/>
    <property type="match status" value="1"/>
</dbReference>
<dbReference type="GO" id="GO:0000814">
    <property type="term" value="C:ESCRT II complex"/>
    <property type="evidence" value="ECO:0007669"/>
    <property type="project" value="UniProtKB-UniRule"/>
</dbReference>
<keyword evidence="1" id="KW-0963">Cytoplasm</keyword>
<dbReference type="InterPro" id="IPR036390">
    <property type="entry name" value="WH_DNA-bd_sf"/>
</dbReference>
<dbReference type="SUPFAM" id="SSF46785">
    <property type="entry name" value="Winged helix' DNA-binding domain"/>
    <property type="match status" value="1"/>
</dbReference>
<evidence type="ECO:0000313" key="3">
    <source>
        <dbReference type="EMBL" id="THG94076.1"/>
    </source>
</evidence>
<proteinExistence type="inferred from homology"/>
<keyword evidence="4" id="KW-1185">Reference proteome</keyword>
<dbReference type="PANTHER" id="PTHR13128:SF12">
    <property type="entry name" value="VACUOLAR PROTEIN-SORTING-ASSOCIATED PROTEIN 36"/>
    <property type="match status" value="1"/>
</dbReference>
<dbReference type="InterPro" id="IPR036388">
    <property type="entry name" value="WH-like_DNA-bd_sf"/>
</dbReference>
<comment type="subunit">
    <text evidence="1">Component of the endosomal sorting complex required for transport II (ESCRT-II).</text>
</comment>
<dbReference type="EMBL" id="SGPJ01000507">
    <property type="protein sequence ID" value="THG94076.1"/>
    <property type="molecule type" value="Genomic_DNA"/>
</dbReference>
<dbReference type="InterPro" id="IPR040608">
    <property type="entry name" value="Snf8/Vps36"/>
</dbReference>
<protein>
    <recommendedName>
        <fullName evidence="1">Vacuolar protein-sorting-associated protein 36</fullName>
    </recommendedName>
    <alternativeName>
        <fullName evidence="1">ESCRT-II complex subunit VPS36</fullName>
    </alternativeName>
</protein>
<keyword evidence="1" id="KW-0813">Transport</keyword>
<dbReference type="GO" id="GO:0031902">
    <property type="term" value="C:late endosome membrane"/>
    <property type="evidence" value="ECO:0007669"/>
    <property type="project" value="UniProtKB-UniRule"/>
</dbReference>
<keyword evidence="1" id="KW-0967">Endosome</keyword>
<dbReference type="InterPro" id="IPR037855">
    <property type="entry name" value="Vps36"/>
</dbReference>
<feature type="region of interest" description="Disordered" evidence="2">
    <location>
        <begin position="30"/>
        <end position="55"/>
    </location>
</feature>
<keyword evidence="1" id="KW-0653">Protein transport</keyword>
<comment type="function">
    <text evidence="1">Component of the ESCRT-II complex (endosomal sorting complex required for transport II), which is required for multivesicular body (MVB) formation and sorting of endosomal cargo proteins into MVBs.</text>
</comment>
<comment type="subcellular location">
    <subcellularLocation>
        <location evidence="1">Cytoplasm</location>
    </subcellularLocation>
    <subcellularLocation>
        <location evidence="1">Endosome</location>
    </subcellularLocation>
</comment>
<dbReference type="Proteomes" id="UP000309038">
    <property type="component" value="Unassembled WGS sequence"/>
</dbReference>
<comment type="similarity">
    <text evidence="1">Belongs to the VPS36 family.</text>
</comment>
<dbReference type="Pfam" id="PF04157">
    <property type="entry name" value="EAP30"/>
    <property type="match status" value="1"/>
</dbReference>
<accession>A0A4S4K881</accession>
<organism evidence="3 4">
    <name type="scientific">Hermanssonia centrifuga</name>
    <dbReference type="NCBI Taxonomy" id="98765"/>
    <lineage>
        <taxon>Eukaryota</taxon>
        <taxon>Fungi</taxon>
        <taxon>Dikarya</taxon>
        <taxon>Basidiomycota</taxon>
        <taxon>Agaricomycotina</taxon>
        <taxon>Agaricomycetes</taxon>
        <taxon>Polyporales</taxon>
        <taxon>Meruliaceae</taxon>
        <taxon>Hermanssonia</taxon>
    </lineage>
</organism>
<comment type="caution">
    <text evidence="3">The sequence shown here is derived from an EMBL/GenBank/DDBJ whole genome shotgun (WGS) entry which is preliminary data.</text>
</comment>
<gene>
    <name evidence="3" type="ORF">EW026_g7320</name>
</gene>
<dbReference type="GO" id="GO:0043328">
    <property type="term" value="P:protein transport to vacuole involved in ubiquitin-dependent protein catabolic process via the multivesicular body sorting pathway"/>
    <property type="evidence" value="ECO:0007669"/>
    <property type="project" value="UniProtKB-UniRule"/>
</dbReference>
<dbReference type="Gene3D" id="6.10.140.260">
    <property type="match status" value="1"/>
</dbReference>
<dbReference type="Gene3D" id="1.10.10.10">
    <property type="entry name" value="Winged helix-like DNA-binding domain superfamily/Winged helix DNA-binding domain"/>
    <property type="match status" value="1"/>
</dbReference>
<dbReference type="AlphaFoldDB" id="A0A4S4K881"/>
<dbReference type="GO" id="GO:0043130">
    <property type="term" value="F:ubiquitin binding"/>
    <property type="evidence" value="ECO:0007669"/>
    <property type="project" value="UniProtKB-UniRule"/>
</dbReference>
<name>A0A4S4K881_9APHY</name>
<sequence length="236" mass="25476">MEDALKDLEALMVKAREMVRLAEDLNERLTAASSSDTASRAPSPSLSASTPTTAVEPEEATFIRSSLAQLGLQNAPVTLDMIRDERKWVDELARELACVLQGTGGKAGTEQGAIMKERGIVGLDEVWGGWNRARGVALIPPSTLLLALPHLPAYTSPPIHKRTFASGLSVLHTPPYTKAAFAARMVGLVSLAGPKTTVEIAQDEKIPIGLAEEMVREVEDAGENVFRNYVWDGQME</sequence>
<reference evidence="3 4" key="1">
    <citation type="submission" date="2019-02" db="EMBL/GenBank/DDBJ databases">
        <title>Genome sequencing of the rare red list fungi Phlebia centrifuga.</title>
        <authorList>
            <person name="Buettner E."/>
            <person name="Kellner H."/>
        </authorList>
    </citation>
    <scope>NUCLEOTIDE SEQUENCE [LARGE SCALE GENOMIC DNA]</scope>
    <source>
        <strain evidence="3 4">DSM 108282</strain>
    </source>
</reference>
<dbReference type="GO" id="GO:0032266">
    <property type="term" value="F:phosphatidylinositol-3-phosphate binding"/>
    <property type="evidence" value="ECO:0007669"/>
    <property type="project" value="UniProtKB-UniRule"/>
</dbReference>
<evidence type="ECO:0000256" key="2">
    <source>
        <dbReference type="SAM" id="MobiDB-lite"/>
    </source>
</evidence>